<reference evidence="5 6" key="1">
    <citation type="submission" date="2015-04" db="EMBL/GenBank/DDBJ databases">
        <title>Genome sequence of Mycoplasma leachii strain 06049.</title>
        <authorList>
            <person name="Sirand-Pugnet P."/>
            <person name="Breton M."/>
            <person name="Dordet-Frisoni E."/>
            <person name="Baranowski E."/>
            <person name="Barre A."/>
            <person name="Couture C."/>
            <person name="Dupuy V."/>
            <person name="Gaurivaud P."/>
            <person name="Jacob D."/>
            <person name="Lemaitre C."/>
            <person name="Manso-Silvan L."/>
            <person name="Nikolski M."/>
            <person name="Nouvel L.-X."/>
            <person name="Poumarat F."/>
            <person name="Tardy F."/>
            <person name="Thebault P."/>
            <person name="Theil S."/>
            <person name="Citti C."/>
            <person name="Thiaucourt F."/>
            <person name="Blanchard A."/>
        </authorList>
    </citation>
    <scope>NUCLEOTIDE SEQUENCE [LARGE SCALE GENOMIC DNA]</scope>
    <source>
        <strain evidence="5 6">06049</strain>
    </source>
</reference>
<dbReference type="InterPro" id="IPR031314">
    <property type="entry name" value="DNK_dom"/>
</dbReference>
<accession>A0A2T4IAQ0</accession>
<dbReference type="SUPFAM" id="SSF52540">
    <property type="entry name" value="P-loop containing nucleoside triphosphate hydrolases"/>
    <property type="match status" value="1"/>
</dbReference>
<dbReference type="GO" id="GO:0005737">
    <property type="term" value="C:cytoplasm"/>
    <property type="evidence" value="ECO:0007669"/>
    <property type="project" value="TreeGrafter"/>
</dbReference>
<dbReference type="Gene3D" id="3.40.50.300">
    <property type="entry name" value="P-loop containing nucleotide triphosphate hydrolases"/>
    <property type="match status" value="1"/>
</dbReference>
<keyword evidence="2" id="KW-0547">Nucleotide-binding</keyword>
<evidence type="ECO:0000256" key="2">
    <source>
        <dbReference type="PIRSR" id="PIRSR000705-3"/>
    </source>
</evidence>
<dbReference type="EMBL" id="LAUU01000003">
    <property type="protein sequence ID" value="PTD31751.1"/>
    <property type="molecule type" value="Genomic_DNA"/>
</dbReference>
<feature type="binding site" evidence="2">
    <location>
        <begin position="148"/>
        <end position="152"/>
    </location>
    <ligand>
        <name>ATP</name>
        <dbReference type="ChEBI" id="CHEBI:30616"/>
    </ligand>
</feature>
<dbReference type="GO" id="GO:0019136">
    <property type="term" value="F:deoxynucleoside kinase activity"/>
    <property type="evidence" value="ECO:0007669"/>
    <property type="project" value="InterPro"/>
</dbReference>
<organism evidence="5 6">
    <name type="scientific">Mycoplasma leachii 06049</name>
    <dbReference type="NCBI Taxonomy" id="1188244"/>
    <lineage>
        <taxon>Bacteria</taxon>
        <taxon>Bacillati</taxon>
        <taxon>Mycoplasmatota</taxon>
        <taxon>Mollicutes</taxon>
        <taxon>Mycoplasmataceae</taxon>
        <taxon>Mycoplasma</taxon>
    </lineage>
</organism>
<keyword evidence="3" id="KW-1133">Transmembrane helix</keyword>
<feature type="domain" description="Deoxynucleoside kinase" evidence="4">
    <location>
        <begin position="3"/>
        <end position="209"/>
    </location>
</feature>
<evidence type="ECO:0000313" key="5">
    <source>
        <dbReference type="EMBL" id="PTD31751.1"/>
    </source>
</evidence>
<dbReference type="InterPro" id="IPR027417">
    <property type="entry name" value="P-loop_NTPase"/>
</dbReference>
<comment type="caution">
    <text evidence="5">The sequence shown here is derived from an EMBL/GenBank/DDBJ whole genome shotgun (WGS) entry which is preliminary data.</text>
</comment>
<gene>
    <name evidence="5" type="primary">dgk</name>
    <name evidence="5" type="ORF">MLEAa_0870</name>
</gene>
<keyword evidence="2" id="KW-0067">ATP-binding</keyword>
<feature type="transmembrane region" description="Helical" evidence="3">
    <location>
        <begin position="214"/>
        <end position="236"/>
    </location>
</feature>
<feature type="binding site" evidence="2">
    <location>
        <begin position="7"/>
        <end position="15"/>
    </location>
    <ligand>
        <name>ATP</name>
        <dbReference type="ChEBI" id="CHEBI:30616"/>
    </ligand>
</feature>
<dbReference type="Pfam" id="PF01712">
    <property type="entry name" value="dNK"/>
    <property type="match status" value="1"/>
</dbReference>
<evidence type="ECO:0000256" key="1">
    <source>
        <dbReference type="PIRSR" id="PIRSR000705-1"/>
    </source>
</evidence>
<proteinExistence type="predicted"/>
<dbReference type="PIRSF" id="PIRSF000705">
    <property type="entry name" value="DNK"/>
    <property type="match status" value="1"/>
</dbReference>
<dbReference type="PANTHER" id="PTHR10513:SF35">
    <property type="entry name" value="DEOXYADENOSINE KINASE"/>
    <property type="match status" value="1"/>
</dbReference>
<name>A0A2T4IAQ0_9MOLU</name>
<evidence type="ECO:0000256" key="3">
    <source>
        <dbReference type="SAM" id="Phobius"/>
    </source>
</evidence>
<feature type="active site" description="Proton acceptor" evidence="1">
    <location>
        <position position="83"/>
    </location>
</feature>
<keyword evidence="3" id="KW-0472">Membrane</keyword>
<evidence type="ECO:0000259" key="4">
    <source>
        <dbReference type="Pfam" id="PF01712"/>
    </source>
</evidence>
<dbReference type="InterPro" id="IPR002624">
    <property type="entry name" value="DCK/DGK"/>
</dbReference>
<evidence type="ECO:0000313" key="6">
    <source>
        <dbReference type="Proteomes" id="UP000241093"/>
    </source>
</evidence>
<dbReference type="PANTHER" id="PTHR10513">
    <property type="entry name" value="DEOXYNUCLEOSIDE KINASE"/>
    <property type="match status" value="1"/>
</dbReference>
<dbReference type="AlphaFoldDB" id="A0A2T4IAQ0"/>
<dbReference type="Proteomes" id="UP000241093">
    <property type="component" value="Unassembled WGS sequence"/>
</dbReference>
<dbReference type="InterPro" id="IPR050566">
    <property type="entry name" value="Deoxyribonucleoside_kinase"/>
</dbReference>
<keyword evidence="5" id="KW-0418">Kinase</keyword>
<keyword evidence="3" id="KW-0812">Transmembrane</keyword>
<keyword evidence="5" id="KW-0808">Transferase</keyword>
<sequence>MRITIFGTTGAGKTTLLKNLKKLLNESYVYVAETSLECPYYEQAYNDNSPNLQDLNYKLDLWMLADRMRSFKDYANNDYVIYDRSVLDSMVFAQTDHSYGRLNDVDYEVFKDYFMTCVLPNLFDKDFHNKNFDIAIYLRVSPKKAIERVVKRGRVPEFSTNKEFWYNLASSYDLWYEAYKEIVPFWVIDANNDDPIQCAKQIAEKINQFDKQKIIRVLIVTLCLLLLNSIICPALSPPANLTTASAFWLK</sequence>
<dbReference type="GO" id="GO:0005524">
    <property type="term" value="F:ATP binding"/>
    <property type="evidence" value="ECO:0007669"/>
    <property type="project" value="UniProtKB-KW"/>
</dbReference>
<protein>
    <submittedName>
        <fullName evidence="5">Deoxynucleoside kinase</fullName>
    </submittedName>
</protein>